<keyword evidence="1" id="KW-0472">Membrane</keyword>
<dbReference type="Proteomes" id="UP000006251">
    <property type="component" value="Unassembled WGS sequence"/>
</dbReference>
<keyword evidence="1" id="KW-0812">Transmembrane</keyword>
<dbReference type="InterPro" id="IPR010982">
    <property type="entry name" value="Lambda_DNA-bd_dom_sf"/>
</dbReference>
<feature type="transmembrane region" description="Helical" evidence="1">
    <location>
        <begin position="80"/>
        <end position="101"/>
    </location>
</feature>
<proteinExistence type="predicted"/>
<dbReference type="AlphaFoldDB" id="K6ZK71"/>
<dbReference type="Gene3D" id="1.10.260.40">
    <property type="entry name" value="lambda repressor-like DNA-binding domains"/>
    <property type="match status" value="1"/>
</dbReference>
<evidence type="ECO:0000256" key="1">
    <source>
        <dbReference type="SAM" id="Phobius"/>
    </source>
</evidence>
<dbReference type="Pfam" id="PF01381">
    <property type="entry name" value="HTH_3"/>
    <property type="match status" value="1"/>
</dbReference>
<evidence type="ECO:0000259" key="2">
    <source>
        <dbReference type="PROSITE" id="PS50943"/>
    </source>
</evidence>
<dbReference type="RefSeq" id="WP_006015342.1">
    <property type="nucleotide sequence ID" value="NZ_AUAV01000023.1"/>
</dbReference>
<evidence type="ECO:0000313" key="4">
    <source>
        <dbReference type="Proteomes" id="UP000006251"/>
    </source>
</evidence>
<dbReference type="GO" id="GO:0003677">
    <property type="term" value="F:DNA binding"/>
    <property type="evidence" value="ECO:0007669"/>
    <property type="project" value="InterPro"/>
</dbReference>
<dbReference type="SMART" id="SM00530">
    <property type="entry name" value="HTH_XRE"/>
    <property type="match status" value="1"/>
</dbReference>
<accession>K6ZK71</accession>
<organism evidence="3 4">
    <name type="scientific">Brumicola pallidula DSM 14239 = ACAM 615</name>
    <dbReference type="NCBI Taxonomy" id="1121922"/>
    <lineage>
        <taxon>Bacteria</taxon>
        <taxon>Pseudomonadati</taxon>
        <taxon>Pseudomonadota</taxon>
        <taxon>Gammaproteobacteria</taxon>
        <taxon>Alteromonadales</taxon>
        <taxon>Alteromonadaceae</taxon>
        <taxon>Brumicola</taxon>
    </lineage>
</organism>
<dbReference type="EMBL" id="BAEQ01000066">
    <property type="protein sequence ID" value="GAC30747.1"/>
    <property type="molecule type" value="Genomic_DNA"/>
</dbReference>
<reference evidence="4" key="1">
    <citation type="journal article" date="2014" name="Environ. Microbiol.">
        <title>Comparative genomics of the marine bacterial genus Glaciecola reveals the high degree of genomic diversity and genomic characteristic for cold adaptation.</title>
        <authorList>
            <person name="Qin Q.L."/>
            <person name="Xie B.B."/>
            <person name="Yu Y."/>
            <person name="Shu Y.L."/>
            <person name="Rong J.C."/>
            <person name="Zhang Y.J."/>
            <person name="Zhao D.L."/>
            <person name="Chen X.L."/>
            <person name="Zhang X.Y."/>
            <person name="Chen B."/>
            <person name="Zhou B.C."/>
            <person name="Zhang Y.Z."/>
        </authorList>
    </citation>
    <scope>NUCLEOTIDE SEQUENCE [LARGE SCALE GENOMIC DNA]</scope>
    <source>
        <strain evidence="4">ACAM 615</strain>
    </source>
</reference>
<dbReference type="SUPFAM" id="SSF47413">
    <property type="entry name" value="lambda repressor-like DNA-binding domains"/>
    <property type="match status" value="1"/>
</dbReference>
<keyword evidence="4" id="KW-1185">Reference proteome</keyword>
<dbReference type="CDD" id="cd00093">
    <property type="entry name" value="HTH_XRE"/>
    <property type="match status" value="1"/>
</dbReference>
<dbReference type="InterPro" id="IPR001387">
    <property type="entry name" value="Cro/C1-type_HTH"/>
</dbReference>
<comment type="caution">
    <text evidence="3">The sequence shown here is derived from an EMBL/GenBank/DDBJ whole genome shotgun (WGS) entry which is preliminary data.</text>
</comment>
<protein>
    <recommendedName>
        <fullName evidence="2">HTH cro/C1-type domain-containing protein</fullName>
    </recommendedName>
</protein>
<name>K6ZK71_9ALTE</name>
<feature type="domain" description="HTH cro/C1-type" evidence="2">
    <location>
        <begin position="8"/>
        <end position="61"/>
    </location>
</feature>
<sequence>MDLNSTKIREIRTSKGWTQQQLAEISDLSLRTIQRVEVQGLGSLETSKSLAAAFEVERDVLLTVINRSTKDTEPSKRIDIYFLLLSFMAGSFIGAMGLWLIT</sequence>
<dbReference type="OrthoDB" id="21915at2"/>
<gene>
    <name evidence="3" type="ORF">GPAL_3907</name>
</gene>
<evidence type="ECO:0000313" key="3">
    <source>
        <dbReference type="EMBL" id="GAC30747.1"/>
    </source>
</evidence>
<dbReference type="STRING" id="1121922.GCA_000428905_03544"/>
<keyword evidence="1" id="KW-1133">Transmembrane helix</keyword>
<dbReference type="PROSITE" id="PS50943">
    <property type="entry name" value="HTH_CROC1"/>
    <property type="match status" value="1"/>
</dbReference>